<protein>
    <recommendedName>
        <fullName evidence="10">Major facilitator superfamily (MFS) profile domain-containing protein</fullName>
    </recommendedName>
</protein>
<evidence type="ECO:0000256" key="8">
    <source>
        <dbReference type="SAM" id="MobiDB-lite"/>
    </source>
</evidence>
<dbReference type="Pfam" id="PF07690">
    <property type="entry name" value="MFS_1"/>
    <property type="match status" value="1"/>
</dbReference>
<dbReference type="InterPro" id="IPR036259">
    <property type="entry name" value="MFS_trans_sf"/>
</dbReference>
<gene>
    <name evidence="11" type="ORF">KAF25_007146</name>
</gene>
<dbReference type="Gene3D" id="1.20.1250.20">
    <property type="entry name" value="MFS general substrate transporter like domains"/>
    <property type="match status" value="1"/>
</dbReference>
<dbReference type="PANTHER" id="PTHR43791">
    <property type="entry name" value="PERMEASE-RELATED"/>
    <property type="match status" value="1"/>
</dbReference>
<dbReference type="InterPro" id="IPR020846">
    <property type="entry name" value="MFS_dom"/>
</dbReference>
<evidence type="ECO:0000256" key="3">
    <source>
        <dbReference type="ARBA" id="ARBA00022692"/>
    </source>
</evidence>
<dbReference type="Proteomes" id="UP000782241">
    <property type="component" value="Unassembled WGS sequence"/>
</dbReference>
<comment type="similarity">
    <text evidence="7">Belongs to the major facilitator superfamily. Allantoate permease family.</text>
</comment>
<feature type="transmembrane region" description="Helical" evidence="9">
    <location>
        <begin position="149"/>
        <end position="169"/>
    </location>
</feature>
<feature type="region of interest" description="Disordered" evidence="8">
    <location>
        <begin position="1"/>
        <end position="25"/>
    </location>
</feature>
<evidence type="ECO:0000256" key="1">
    <source>
        <dbReference type="ARBA" id="ARBA00004141"/>
    </source>
</evidence>
<accession>A0A9P7H385</accession>
<feature type="transmembrane region" description="Helical" evidence="9">
    <location>
        <begin position="277"/>
        <end position="296"/>
    </location>
</feature>
<dbReference type="GO" id="GO:0016020">
    <property type="term" value="C:membrane"/>
    <property type="evidence" value="ECO:0007669"/>
    <property type="project" value="UniProtKB-SubCell"/>
</dbReference>
<feature type="transmembrane region" description="Helical" evidence="9">
    <location>
        <begin position="441"/>
        <end position="461"/>
    </location>
</feature>
<feature type="transmembrane region" description="Helical" evidence="9">
    <location>
        <begin position="408"/>
        <end position="429"/>
    </location>
</feature>
<keyword evidence="3 9" id="KW-0812">Transmembrane</keyword>
<dbReference type="InterPro" id="IPR011701">
    <property type="entry name" value="MFS"/>
</dbReference>
<name>A0A9P7H385_9HYPO</name>
<feature type="transmembrane region" description="Helical" evidence="9">
    <location>
        <begin position="346"/>
        <end position="363"/>
    </location>
</feature>
<dbReference type="PROSITE" id="PS50850">
    <property type="entry name" value="MFS"/>
    <property type="match status" value="1"/>
</dbReference>
<feature type="transmembrane region" description="Helical" evidence="9">
    <location>
        <begin position="181"/>
        <end position="199"/>
    </location>
</feature>
<feature type="transmembrane region" description="Helical" evidence="9">
    <location>
        <begin position="375"/>
        <end position="396"/>
    </location>
</feature>
<dbReference type="PANTHER" id="PTHR43791:SF103">
    <property type="entry name" value="MAJOR FACILITATOR SUPERFAMILY (MFS) PROFILE DOMAIN-CONTAINING PROTEIN-RELATED"/>
    <property type="match status" value="1"/>
</dbReference>
<feature type="transmembrane region" description="Helical" evidence="9">
    <location>
        <begin position="316"/>
        <end position="334"/>
    </location>
</feature>
<organism evidence="11 12">
    <name type="scientific">Fusarium avenaceum</name>
    <dbReference type="NCBI Taxonomy" id="40199"/>
    <lineage>
        <taxon>Eukaryota</taxon>
        <taxon>Fungi</taxon>
        <taxon>Dikarya</taxon>
        <taxon>Ascomycota</taxon>
        <taxon>Pezizomycotina</taxon>
        <taxon>Sordariomycetes</taxon>
        <taxon>Hypocreomycetidae</taxon>
        <taxon>Hypocreales</taxon>
        <taxon>Nectriaceae</taxon>
        <taxon>Fusarium</taxon>
        <taxon>Fusarium tricinctum species complex</taxon>
    </lineage>
</organism>
<feature type="domain" description="Major facilitator superfamily (MFS) profile" evidence="10">
    <location>
        <begin position="52"/>
        <end position="466"/>
    </location>
</feature>
<dbReference type="FunFam" id="1.20.1250.20:FF:000064">
    <property type="entry name" value="MFS allantoate transporter"/>
    <property type="match status" value="1"/>
</dbReference>
<evidence type="ECO:0000313" key="11">
    <source>
        <dbReference type="EMBL" id="KAG5658195.1"/>
    </source>
</evidence>
<evidence type="ECO:0000256" key="7">
    <source>
        <dbReference type="ARBA" id="ARBA00037968"/>
    </source>
</evidence>
<feature type="compositionally biased region" description="Polar residues" evidence="8">
    <location>
        <begin position="1"/>
        <end position="13"/>
    </location>
</feature>
<keyword evidence="12" id="KW-1185">Reference proteome</keyword>
<keyword evidence="2" id="KW-0813">Transport</keyword>
<comment type="subcellular location">
    <subcellularLocation>
        <location evidence="1">Membrane</location>
        <topology evidence="1">Multi-pass membrane protein</topology>
    </subcellularLocation>
</comment>
<keyword evidence="4 9" id="KW-1133">Transmembrane helix</keyword>
<feature type="transmembrane region" description="Helical" evidence="9">
    <location>
        <begin position="119"/>
        <end position="137"/>
    </location>
</feature>
<evidence type="ECO:0000256" key="6">
    <source>
        <dbReference type="ARBA" id="ARBA00023180"/>
    </source>
</evidence>
<keyword evidence="5 9" id="KW-0472">Membrane</keyword>
<dbReference type="GO" id="GO:0022857">
    <property type="term" value="F:transmembrane transporter activity"/>
    <property type="evidence" value="ECO:0007669"/>
    <property type="project" value="InterPro"/>
</dbReference>
<comment type="caution">
    <text evidence="11">The sequence shown here is derived from an EMBL/GenBank/DDBJ whole genome shotgun (WGS) entry which is preliminary data.</text>
</comment>
<evidence type="ECO:0000256" key="9">
    <source>
        <dbReference type="SAM" id="Phobius"/>
    </source>
</evidence>
<feature type="transmembrane region" description="Helical" evidence="9">
    <location>
        <begin position="89"/>
        <end position="112"/>
    </location>
</feature>
<feature type="transmembrane region" description="Helical" evidence="9">
    <location>
        <begin position="211"/>
        <end position="231"/>
    </location>
</feature>
<evidence type="ECO:0000256" key="4">
    <source>
        <dbReference type="ARBA" id="ARBA00022989"/>
    </source>
</evidence>
<sequence>MSPAGDTSGSTTAADIAQHEKPDDQQNELAVVFQEIDPEEEKRLVRKLDRYVMPLMAVVYFFQYLDKNSINFAAVFGLREDLSLCGEQFSWVVSLFYLGQLISEYPAAYILSRFHITRFVGVTIIVWGFMEMCIGASNNFVGLAVTRFFLGFAEAAVSPAFIIITSNWYRRDEHPIRVATWVSMNGISQIVGGLLMYALGRTDMAIPSWRAIFLVFGGLTVASGIAFLTLMPVNTTTAWFLTEREREVATMRLAIDRATRDKADFDKKQIVEAFTSLLTWLSFMMALCITLTAPILKFSCIAIEGFGFSKFRTMLVSLPAGALNFITVWASALVPHFFPGTRISTAICLITLPLIGSILFLVLPEPAPDCPCWGIVVSTWLAGCTSAPLCSCAALLASNVKGNTKKSIISAGFFIAFCVGSIAGPQAWLEIEAPRYRTGCMLSIASWAVLVLVLLAYQTILRRKNKNRERKAAEGYAEYKSGGQVDARSHIQIGVSESSDLTDVEDKGFRYST</sequence>
<reference evidence="11" key="1">
    <citation type="submission" date="2021-04" db="EMBL/GenBank/DDBJ databases">
        <title>Draft genome of Fusarium avenaceum strain F156N33, isolated from an atmospheric sample in Virginia.</title>
        <authorList>
            <person name="Yang S."/>
            <person name="Vinatzer B.A."/>
            <person name="Coleman J."/>
        </authorList>
    </citation>
    <scope>NUCLEOTIDE SEQUENCE</scope>
    <source>
        <strain evidence="11">F156N33</strain>
    </source>
</reference>
<dbReference type="EMBL" id="JAGPUO010000015">
    <property type="protein sequence ID" value="KAG5658195.1"/>
    <property type="molecule type" value="Genomic_DNA"/>
</dbReference>
<keyword evidence="6" id="KW-0325">Glycoprotein</keyword>
<proteinExistence type="inferred from homology"/>
<evidence type="ECO:0000256" key="2">
    <source>
        <dbReference type="ARBA" id="ARBA00022448"/>
    </source>
</evidence>
<dbReference type="AlphaFoldDB" id="A0A9P7H385"/>
<evidence type="ECO:0000259" key="10">
    <source>
        <dbReference type="PROSITE" id="PS50850"/>
    </source>
</evidence>
<evidence type="ECO:0000256" key="5">
    <source>
        <dbReference type="ARBA" id="ARBA00023136"/>
    </source>
</evidence>
<evidence type="ECO:0000313" key="12">
    <source>
        <dbReference type="Proteomes" id="UP000782241"/>
    </source>
</evidence>
<dbReference type="SUPFAM" id="SSF103473">
    <property type="entry name" value="MFS general substrate transporter"/>
    <property type="match status" value="1"/>
</dbReference>